<reference evidence="2 3" key="1">
    <citation type="submission" date="2022-09" db="EMBL/GenBank/DDBJ databases">
        <title>Complete genome sequence of Janibacter terrae strain COS04-44, PCL-degrading bacteria isolated from oil spilled coast.</title>
        <authorList>
            <person name="Park H."/>
            <person name="Kim J.Y."/>
            <person name="An S.H."/>
            <person name="Lee C.M."/>
            <person name="Weon H.-Y."/>
        </authorList>
    </citation>
    <scope>NUCLEOTIDE SEQUENCE [LARGE SCALE GENOMIC DNA]</scope>
    <source>
        <strain evidence="2 3">COS04-44</strain>
    </source>
</reference>
<dbReference type="CDD" id="cd00085">
    <property type="entry name" value="HNHc"/>
    <property type="match status" value="1"/>
</dbReference>
<name>A0ABZ2FB75_9MICO</name>
<evidence type="ECO:0000313" key="3">
    <source>
        <dbReference type="Proteomes" id="UP001381003"/>
    </source>
</evidence>
<dbReference type="SMART" id="SM00507">
    <property type="entry name" value="HNHc"/>
    <property type="match status" value="1"/>
</dbReference>
<accession>A0ABZ2FB75</accession>
<keyword evidence="2" id="KW-0540">Nuclease</keyword>
<organism evidence="2 3">
    <name type="scientific">Janibacter terrae</name>
    <dbReference type="NCBI Taxonomy" id="103817"/>
    <lineage>
        <taxon>Bacteria</taxon>
        <taxon>Bacillati</taxon>
        <taxon>Actinomycetota</taxon>
        <taxon>Actinomycetes</taxon>
        <taxon>Micrococcales</taxon>
        <taxon>Intrasporangiaceae</taxon>
        <taxon>Janibacter</taxon>
    </lineage>
</organism>
<protein>
    <submittedName>
        <fullName evidence="2">HNH endonuclease</fullName>
    </submittedName>
</protein>
<gene>
    <name evidence="2" type="ORF">N5P18_12130</name>
</gene>
<sequence length="550" mass="59721">MDTKGVSTTSAVGAVGVDVAAVLEAEPFSLAAPLGALTREDLVAMTAAEAEVVVAATQRLTNALAAVQTAAVTTFADETDRDLDRYREERRRDFEARRAEAQARGVGFSERWFPIPGEEQFAAAALAPLLHVSPRTMSSRIHRARRVDHEMTGTWESARRGDLEPYRTDAIVRASEPLDDHQLEEFEARLFADDVLGLPVADLTRRARRAAVATDRTCVDEAAARARRKRSVTCSPDRDLPGLTTWRLRLPTEPSRQVWAAVDELAREYHRARRDAGEPVTMDQARADAFVDLVLARATVETTVELVVPVAALVDVESDVEPGGLGTYRRGERRSPADVLRGGSGRDDIILRWVSGVDLHRASQLEAELTLQLTRDLTVRGNPHLGHAPPPGRPPDGAAARVGAWFVPGHVDARRVGALLPDDLTALLADPATRIRVVGADPLTGTVVTDSTHAYRPGRTVASRVRRRDGTCRFPGCGTPAERAQLDHVTPYPAGATEVGNLVCLCTTHHGFKHHAGWRLTMTPDGTCTWTAPTGRTHVTRPDAAHSLSV</sequence>
<keyword evidence="2" id="KW-0255">Endonuclease</keyword>
<dbReference type="EMBL" id="CP104874">
    <property type="protein sequence ID" value="WWF04436.1"/>
    <property type="molecule type" value="Genomic_DNA"/>
</dbReference>
<dbReference type="RefSeq" id="WP_068423988.1">
    <property type="nucleotide sequence ID" value="NZ_CP104874.1"/>
</dbReference>
<dbReference type="InterPro" id="IPR003615">
    <property type="entry name" value="HNH_nuc"/>
</dbReference>
<dbReference type="Proteomes" id="UP001381003">
    <property type="component" value="Chromosome"/>
</dbReference>
<dbReference type="GO" id="GO:0004519">
    <property type="term" value="F:endonuclease activity"/>
    <property type="evidence" value="ECO:0007669"/>
    <property type="project" value="UniProtKB-KW"/>
</dbReference>
<proteinExistence type="predicted"/>
<keyword evidence="2" id="KW-0378">Hydrolase</keyword>
<feature type="domain" description="HNH nuclease" evidence="1">
    <location>
        <begin position="460"/>
        <end position="511"/>
    </location>
</feature>
<evidence type="ECO:0000259" key="1">
    <source>
        <dbReference type="SMART" id="SM00507"/>
    </source>
</evidence>
<evidence type="ECO:0000313" key="2">
    <source>
        <dbReference type="EMBL" id="WWF04436.1"/>
    </source>
</evidence>
<dbReference type="Gene3D" id="1.10.30.50">
    <property type="match status" value="1"/>
</dbReference>
<keyword evidence="3" id="KW-1185">Reference proteome</keyword>